<evidence type="ECO:0000259" key="3">
    <source>
        <dbReference type="PROSITE" id="PS51371"/>
    </source>
</evidence>
<dbReference type="Gene3D" id="3.10.580.10">
    <property type="entry name" value="CBS-domain"/>
    <property type="match status" value="1"/>
</dbReference>
<protein>
    <submittedName>
        <fullName evidence="4">CBS domain-containing protein</fullName>
    </submittedName>
</protein>
<dbReference type="InterPro" id="IPR046342">
    <property type="entry name" value="CBS_dom_sf"/>
</dbReference>
<dbReference type="CDD" id="cd04623">
    <property type="entry name" value="CBS_pair_bac_euk"/>
    <property type="match status" value="1"/>
</dbReference>
<dbReference type="InterPro" id="IPR000644">
    <property type="entry name" value="CBS_dom"/>
</dbReference>
<feature type="domain" description="CBS" evidence="3">
    <location>
        <begin position="11"/>
        <end position="70"/>
    </location>
</feature>
<dbReference type="PROSITE" id="PS51371">
    <property type="entry name" value="CBS"/>
    <property type="match status" value="2"/>
</dbReference>
<dbReference type="SMART" id="SM00116">
    <property type="entry name" value="CBS"/>
    <property type="match status" value="2"/>
</dbReference>
<name>A0ABW1EA12_9BACT</name>
<dbReference type="PANTHER" id="PTHR43080">
    <property type="entry name" value="CBS DOMAIN-CONTAINING PROTEIN CBSX3, MITOCHONDRIAL"/>
    <property type="match status" value="1"/>
</dbReference>
<evidence type="ECO:0000256" key="1">
    <source>
        <dbReference type="ARBA" id="ARBA00023122"/>
    </source>
</evidence>
<evidence type="ECO:0000256" key="2">
    <source>
        <dbReference type="PROSITE-ProRule" id="PRU00703"/>
    </source>
</evidence>
<feature type="domain" description="CBS" evidence="3">
    <location>
        <begin position="79"/>
        <end position="134"/>
    </location>
</feature>
<dbReference type="Pfam" id="PF00571">
    <property type="entry name" value="CBS"/>
    <property type="match status" value="2"/>
</dbReference>
<gene>
    <name evidence="4" type="ORF">ACFPT7_00485</name>
</gene>
<accession>A0ABW1EA12</accession>
<organism evidence="4 5">
    <name type="scientific">Acidicapsa dinghuensis</name>
    <dbReference type="NCBI Taxonomy" id="2218256"/>
    <lineage>
        <taxon>Bacteria</taxon>
        <taxon>Pseudomonadati</taxon>
        <taxon>Acidobacteriota</taxon>
        <taxon>Terriglobia</taxon>
        <taxon>Terriglobales</taxon>
        <taxon>Acidobacteriaceae</taxon>
        <taxon>Acidicapsa</taxon>
    </lineage>
</organism>
<dbReference type="InterPro" id="IPR044725">
    <property type="entry name" value="CBSX3_CBS_dom"/>
</dbReference>
<evidence type="ECO:0000313" key="5">
    <source>
        <dbReference type="Proteomes" id="UP001596091"/>
    </source>
</evidence>
<reference evidence="5" key="1">
    <citation type="journal article" date="2019" name="Int. J. Syst. Evol. Microbiol.">
        <title>The Global Catalogue of Microorganisms (GCM) 10K type strain sequencing project: providing services to taxonomists for standard genome sequencing and annotation.</title>
        <authorList>
            <consortium name="The Broad Institute Genomics Platform"/>
            <consortium name="The Broad Institute Genome Sequencing Center for Infectious Disease"/>
            <person name="Wu L."/>
            <person name="Ma J."/>
        </authorList>
    </citation>
    <scope>NUCLEOTIDE SEQUENCE [LARGE SCALE GENOMIC DNA]</scope>
    <source>
        <strain evidence="5">JCM 4087</strain>
    </source>
</reference>
<dbReference type="RefSeq" id="WP_263335182.1">
    <property type="nucleotide sequence ID" value="NZ_JAGSYH010000002.1"/>
</dbReference>
<dbReference type="EMBL" id="JBHSPH010000001">
    <property type="protein sequence ID" value="MFC5860761.1"/>
    <property type="molecule type" value="Genomic_DNA"/>
</dbReference>
<evidence type="ECO:0000313" key="4">
    <source>
        <dbReference type="EMBL" id="MFC5860761.1"/>
    </source>
</evidence>
<dbReference type="SUPFAM" id="SSF54631">
    <property type="entry name" value="CBS-domain pair"/>
    <property type="match status" value="1"/>
</dbReference>
<comment type="caution">
    <text evidence="4">The sequence shown here is derived from an EMBL/GenBank/DDBJ whole genome shotgun (WGS) entry which is preliminary data.</text>
</comment>
<dbReference type="Proteomes" id="UP001596091">
    <property type="component" value="Unassembled WGS sequence"/>
</dbReference>
<proteinExistence type="predicted"/>
<dbReference type="PANTHER" id="PTHR43080:SF2">
    <property type="entry name" value="CBS DOMAIN-CONTAINING PROTEIN"/>
    <property type="match status" value="1"/>
</dbReference>
<dbReference type="InterPro" id="IPR051257">
    <property type="entry name" value="Diverse_CBS-Domain"/>
</dbReference>
<sequence length="149" mass="16235">MELTGTIGSLIGKKGGQVWSLDPAASVYDAITMMAEKEVGALPILDGRNLLGIVSERDYARKVILMGRSSKDTTVTDIMSSPVVSVSPSQTIEECMRIITEKRIRHLPVMESGRIVGMVSIGDLVKWVITAQQETIRHLESYIAGTPAY</sequence>
<keyword evidence="1 2" id="KW-0129">CBS domain</keyword>
<keyword evidence="5" id="KW-1185">Reference proteome</keyword>